<reference evidence="5" key="1">
    <citation type="submission" date="2018-11" db="EMBL/GenBank/DDBJ databases">
        <title>Complete genome sequence of Paenibacillus sp. ML311-T8.</title>
        <authorList>
            <person name="Nam Y.-D."/>
            <person name="Kang J."/>
            <person name="Chung W.-H."/>
            <person name="Park Y.S."/>
        </authorList>
    </citation>
    <scope>NUCLEOTIDE SEQUENCE [LARGE SCALE GENOMIC DNA]</scope>
    <source>
        <strain evidence="5">ML311-T8</strain>
    </source>
</reference>
<dbReference type="RefSeq" id="WP_155700625.1">
    <property type="nucleotide sequence ID" value="NZ_CP034235.1"/>
</dbReference>
<dbReference type="OrthoDB" id="2111742at2"/>
<dbReference type="EMBL" id="CP034235">
    <property type="protein sequence ID" value="QGQ95589.1"/>
    <property type="molecule type" value="Genomic_DNA"/>
</dbReference>
<evidence type="ECO:0000256" key="3">
    <source>
        <dbReference type="SAM" id="SignalP"/>
    </source>
</evidence>
<feature type="signal peptide" evidence="3">
    <location>
        <begin position="1"/>
        <end position="25"/>
    </location>
</feature>
<organism evidence="4 5">
    <name type="scientific">Paenibacillus psychroresistens</name>
    <dbReference type="NCBI Taxonomy" id="1778678"/>
    <lineage>
        <taxon>Bacteria</taxon>
        <taxon>Bacillati</taxon>
        <taxon>Bacillota</taxon>
        <taxon>Bacilli</taxon>
        <taxon>Bacillales</taxon>
        <taxon>Paenibacillaceae</taxon>
        <taxon>Paenibacillus</taxon>
    </lineage>
</organism>
<evidence type="ECO:0000313" key="5">
    <source>
        <dbReference type="Proteomes" id="UP000426246"/>
    </source>
</evidence>
<dbReference type="KEGG" id="ppsc:EHS13_12200"/>
<feature type="compositionally biased region" description="Low complexity" evidence="1">
    <location>
        <begin position="223"/>
        <end position="250"/>
    </location>
</feature>
<sequence>MKRWLQMSLLVGLIALFIAPAQINAYSYGDANEEDVAETFKLVNASLSEPTPNWKAAEEAYKVRRAELTSHFGDKVTATLDHDFEIKDAPLTISNFKAVLVMNLERRFSNAKVVIKDYPSAKVLLAKAKATFDTLAPYISADVSASNQAFEDALDSLGNPGLFGVGKKAVEPEVFAQKVDSIYNFAKPLFVYKAYIKPVATAKPTAKPTVKPTPVLTATPTIAPTSEVSASPTPTPTATPVASDTVASATPTPVVSAEPTPEATVAAETPGIESIAPSPDNADIGDATKEAHAPMEQSDKTNSSVTIFLIGGVIIIGGGFVWFAKKKKWF</sequence>
<dbReference type="Proteomes" id="UP000426246">
    <property type="component" value="Chromosome"/>
</dbReference>
<gene>
    <name evidence="4" type="ORF">EHS13_12200</name>
</gene>
<keyword evidence="5" id="KW-1185">Reference proteome</keyword>
<keyword evidence="2" id="KW-0472">Membrane</keyword>
<evidence type="ECO:0000256" key="1">
    <source>
        <dbReference type="SAM" id="MobiDB-lite"/>
    </source>
</evidence>
<dbReference type="AlphaFoldDB" id="A0A6B8RHP0"/>
<feature type="chain" id="PRO_5039069633" evidence="3">
    <location>
        <begin position="26"/>
        <end position="330"/>
    </location>
</feature>
<name>A0A6B8RHP0_9BACL</name>
<accession>A0A6B8RHP0</accession>
<keyword evidence="2" id="KW-0812">Transmembrane</keyword>
<dbReference type="NCBIfam" id="TIGR01167">
    <property type="entry name" value="LPXTG_anchor"/>
    <property type="match status" value="1"/>
</dbReference>
<proteinExistence type="predicted"/>
<protein>
    <submittedName>
        <fullName evidence="4">LPXTG cell wall anchor domain-containing protein</fullName>
    </submittedName>
</protein>
<evidence type="ECO:0000313" key="4">
    <source>
        <dbReference type="EMBL" id="QGQ95589.1"/>
    </source>
</evidence>
<feature type="transmembrane region" description="Helical" evidence="2">
    <location>
        <begin position="305"/>
        <end position="324"/>
    </location>
</feature>
<evidence type="ECO:0000256" key="2">
    <source>
        <dbReference type="SAM" id="Phobius"/>
    </source>
</evidence>
<feature type="region of interest" description="Disordered" evidence="1">
    <location>
        <begin position="223"/>
        <end position="261"/>
    </location>
</feature>
<keyword evidence="2" id="KW-1133">Transmembrane helix</keyword>
<keyword evidence="3" id="KW-0732">Signal</keyword>